<evidence type="ECO:0000313" key="3">
    <source>
        <dbReference type="Proteomes" id="UP000572407"/>
    </source>
</evidence>
<dbReference type="InterPro" id="IPR009875">
    <property type="entry name" value="PilZ_domain"/>
</dbReference>
<dbReference type="GO" id="GO:0035438">
    <property type="term" value="F:cyclic-di-GMP binding"/>
    <property type="evidence" value="ECO:0007669"/>
    <property type="project" value="InterPro"/>
</dbReference>
<organism evidence="2 3">
    <name type="scientific">Pseudomonas brassicacearum subsp. neoaurantiaca</name>
    <dbReference type="NCBI Taxonomy" id="494916"/>
    <lineage>
        <taxon>Bacteria</taxon>
        <taxon>Pseudomonadati</taxon>
        <taxon>Pseudomonadota</taxon>
        <taxon>Gammaproteobacteria</taxon>
        <taxon>Pseudomonadales</taxon>
        <taxon>Pseudomonadaceae</taxon>
        <taxon>Pseudomonas</taxon>
    </lineage>
</organism>
<sequence length="198" mass="22367">MSTLDEEDRREYYRIEDTIALEIRPLSIPEAASQEVLQDESPLFNLLSELHLSEFESQHLLRQISERERSIAAYLKAMNKRIDLLSQVIAVTVLGEIGEPQPVIISEGGIDFQYPTPIAVGAHLSIKLVLMPQALGLLLRARVTHCDPKGGGYDVGTEFEHPTDAQRQLLARYILQKQAQERRLARELNESGINKEEP</sequence>
<feature type="domain" description="PilZ" evidence="1">
    <location>
        <begin position="105"/>
        <end position="176"/>
    </location>
</feature>
<protein>
    <submittedName>
        <fullName evidence="2">PilZ domain-containing protein</fullName>
    </submittedName>
</protein>
<evidence type="ECO:0000259" key="1">
    <source>
        <dbReference type="Pfam" id="PF07238"/>
    </source>
</evidence>
<comment type="caution">
    <text evidence="2">The sequence shown here is derived from an EMBL/GenBank/DDBJ whole genome shotgun (WGS) entry which is preliminary data.</text>
</comment>
<dbReference type="Proteomes" id="UP000572407">
    <property type="component" value="Unassembled WGS sequence"/>
</dbReference>
<dbReference type="RefSeq" id="WP_181286899.1">
    <property type="nucleotide sequence ID" value="NZ_VDLV01000004.1"/>
</dbReference>
<gene>
    <name evidence="2" type="ORF">FHK92_03980</name>
</gene>
<accession>A0A7V8RI93</accession>
<dbReference type="EMBL" id="VDLV01000004">
    <property type="protein sequence ID" value="MBA1376983.1"/>
    <property type="molecule type" value="Genomic_DNA"/>
</dbReference>
<name>A0A7V8RI93_9PSED</name>
<dbReference type="AlphaFoldDB" id="A0A7V8RI93"/>
<reference evidence="2 3" key="1">
    <citation type="submission" date="2019-06" db="EMBL/GenBank/DDBJ databases">
        <title>Analysis of the biodiversity of Brassica napus bacterial endophytes for the selection of potential efficient biofertilizers for rapeseed crops.</title>
        <authorList>
            <person name="Jimenez-Gomez A."/>
            <person name="Saati-Santamaria Z."/>
            <person name="Menendez E."/>
            <person name="Rivas R."/>
            <person name="Mateos P.F."/>
            <person name="Velazquez E."/>
            <person name="Garcia-Fraile P."/>
        </authorList>
    </citation>
    <scope>NUCLEOTIDE SEQUENCE [LARGE SCALE GENOMIC DNA]</scope>
    <source>
        <strain evidence="2 3">CDVBN10</strain>
    </source>
</reference>
<dbReference type="Pfam" id="PF07238">
    <property type="entry name" value="PilZ"/>
    <property type="match status" value="1"/>
</dbReference>
<proteinExistence type="predicted"/>
<evidence type="ECO:0000313" key="2">
    <source>
        <dbReference type="EMBL" id="MBA1376983.1"/>
    </source>
</evidence>
<dbReference type="Gene3D" id="2.40.10.220">
    <property type="entry name" value="predicted glycosyltransferase like domains"/>
    <property type="match status" value="1"/>
</dbReference>